<proteinExistence type="predicted"/>
<dbReference type="InterPro" id="IPR001322">
    <property type="entry name" value="Lamin_tail_dom"/>
</dbReference>
<dbReference type="PANTHER" id="PTHR46343">
    <property type="entry name" value="HYR DOMAIN-CONTAINING PROTEIN"/>
    <property type="match status" value="1"/>
</dbReference>
<dbReference type="PANTHER" id="PTHR46343:SF2">
    <property type="entry name" value="SUSHI_VON WILLEBRAND FACTOR TYPE A_EGF_PENTRAXIN DOMAIN-CONTAINING 1"/>
    <property type="match status" value="1"/>
</dbReference>
<gene>
    <name evidence="7" type="ORF">IX84_06100</name>
</gene>
<dbReference type="Pfam" id="PF00404">
    <property type="entry name" value="Dockerin_1"/>
    <property type="match status" value="1"/>
</dbReference>
<keyword evidence="3" id="KW-0378">Hydrolase</keyword>
<feature type="domain" description="HYR" evidence="4">
    <location>
        <begin position="1642"/>
        <end position="1729"/>
    </location>
</feature>
<dbReference type="GO" id="GO:0006508">
    <property type="term" value="P:proteolysis"/>
    <property type="evidence" value="ECO:0007669"/>
    <property type="project" value="UniProtKB-KW"/>
</dbReference>
<feature type="domain" description="HYR" evidence="4">
    <location>
        <begin position="2648"/>
        <end position="2741"/>
    </location>
</feature>
<dbReference type="SUPFAM" id="SSF49785">
    <property type="entry name" value="Galactose-binding domain-like"/>
    <property type="match status" value="1"/>
</dbReference>
<dbReference type="STRING" id="1524460.IX84_06100"/>
<dbReference type="InterPro" id="IPR008969">
    <property type="entry name" value="CarboxyPept-like_regulatory"/>
</dbReference>
<dbReference type="InterPro" id="IPR003410">
    <property type="entry name" value="HYR_dom"/>
</dbReference>
<organism evidence="7 8">
    <name type="scientific">Phaeodactylibacter xiamenensis</name>
    <dbReference type="NCBI Taxonomy" id="1524460"/>
    <lineage>
        <taxon>Bacteria</taxon>
        <taxon>Pseudomonadati</taxon>
        <taxon>Bacteroidota</taxon>
        <taxon>Saprospiria</taxon>
        <taxon>Saprospirales</taxon>
        <taxon>Haliscomenobacteraceae</taxon>
        <taxon>Phaeodactylibacter</taxon>
    </lineage>
</organism>
<dbReference type="InterPro" id="IPR002105">
    <property type="entry name" value="Dockerin_1_rpt"/>
</dbReference>
<dbReference type="PROSITE" id="PS00018">
    <property type="entry name" value="EF_HAND_1"/>
    <property type="match status" value="1"/>
</dbReference>
<feature type="domain" description="HYR" evidence="4">
    <location>
        <begin position="2289"/>
        <end position="2370"/>
    </location>
</feature>
<feature type="domain" description="P/Homo B" evidence="5">
    <location>
        <begin position="2017"/>
        <end position="2177"/>
    </location>
</feature>
<evidence type="ECO:0000259" key="4">
    <source>
        <dbReference type="PROSITE" id="PS50825"/>
    </source>
</evidence>
<evidence type="ECO:0000313" key="7">
    <source>
        <dbReference type="EMBL" id="KGE88876.1"/>
    </source>
</evidence>
<sequence>MNVMKQTLLLRSSYASERLSQALRCSLLLALLLGAAWPALNAQCTYTRGSSGYLSQSYTQPGPMDPAVSYSTSFGVTPTLVAASFVATDDMEITLCYYGDMNDPNERWDVRISGQTFANQGAFGSTTSAGSPRCIDYIVSAANVSSDLSDGDIDIQYLNFEAGWVTGDAFNARIDEARFEYDLDLSVAAISDRCQDGADFNVTGTPFINPLDAILAGIAVGYSITPNPGSGVFDIVTGAFDVSDADPGSYNANYRVSYGDCYFSVSEPFEIFRAPRASLKNTDIDCVAEGGTVDLVILYDGAITGGGDFSIVSGPSATIDGNQMTVPPGGGTFTIRYLAPNDNGCANPPYQDEATLNISIGPDPDITISGATSPLCTSNTTFSINVGRNSSGPNPVVTIDNGTTVMTGNLGSNTLSAPVGAGSITYEICLEESNATCDATDCEIFTVFNDGLDCGANAPFSSQCPPDEGLHDPCVINTQPGLLIGCSLISLETPPLLGAEVDPVNGVIQCSDESVEVDWQGSLGGAIGDAVTGGPTLGSINDAAEVVCDVITYEFCVDVGFAEPCFDPLPLGSFEDACDQTIGQFVFGLLGDVIGGPEAGGGGIIVADTDGDGAFDYLAEEYEFPDNGRVTIPNNITTKSGTITVRNVVGFPLFPESACGVVHADDINLIDLLPLGFIPVAGDVIEQVLVSAQCGANLLFSDEETREIQVINTTPPTFASCNESGYVFTEDLACTTEANWSIPQVYDGCNGEVLPFIGVTNGVDLTFFNGTAPAPIVPNGPGVYQTAGPLPGSELPAGTYEVTYTAYSCAGVESSCTFPVVVEPGDPVLECPPDLVLKNDVDQCSAIITGLAPVKGVGCASVINYAIDYPDGTGFIDVVTNTLYSEANQGTFNDASGEEFPVGVSTVTYTMMVDINGDGDILDMNEMQTCSFLVEILDAQRPVAECQDVEVQLDNTGNVTVFAMDPFTGESYINAGSFDNCDPSPEILIAKADQVFGPSVFFDCTEVGANYVNLRVTDEFGNRSNCLAEVTVRDFFDGVQLSFDAPEICFEANNPSQLDFRNYLTITLPNGSVLTHDQVENSPFFGDGVGAFGITAFAPAAGSSSVDPGVISSDGIYEPGEGTGFVTVSYALALPGLDIPQNGNFALANCLEIVHETFELRQPLDMPEPDCECIVQNERIVDLGTVTGGLEPYTIQYDGGQIDVNNDGIIDDVDGEFIYDPGRGFDINDFEQDLGELHIVYTQPTWSIAVVDARGCEIFRSGSCDNDDDTEGPELLCTGAADLFTEPLNCESQYSWDHVLPTDNCDVILYTYTITNPDGSIEGPFDLTTLLNPDITEPIPSQFTGEYEFQLGTTTVAYYVEDAVGNFDECSFEVTVSDDDAPYFTNCPEPVVEVETQEDLCQGFANFALPVADDNCDIPTVTQIDDTGLTPGDLFPIGTTVLTYRAEDLAGNFTDCSVMVIVHDLEDPEILCQDITVPVGASCDYLLTPDRLDAGTTDNCTTGSGTIMLVNSLDNQNYVDEIEFDLDDLINSLVTVYLQATDEAGNSSFCTAEVNLVDETAPTIICPEDRIIYAEQNFCAGKVPNLAAELTIDNCAPIDTVYQVPSPNTLFGTHHGDSLYVVLTVVDIEGNTDTCAVELTLQDTISPVFVNCPEPAVIVDAPDTWCSAYANFSLPLAEDNCAVASVTQIDDTGLTSGDLFPVGITVMTWEAADNAGNTSRCDVKVVVNDYHTPPTITCTGDVTTNNDPGDAGAVVDNIAPAGVTDNCGDNLTVIYRIQDETGEVVNSGFDDASGTFFDLGTYTVSYAVQDMPLLLITEVTHDISDPVAGTLPLPAAASNPTGDYVEIANFNSADLDVSQLQIERIHNGGRDTLVVPTGIVLEPGGVLAVHFGSGADDAANCIFNVPGASDLSTTTGAAYVVSLSGAILDAAVFGSFSTAATLPFADWSGFVPGNGSGIVRTSVWDTNTAADFAYGEQCMPTSVGQPNPFLASPVPNGTQTAIQAQSTVRVECGFDVTVNDNEFPLFGLYSEPYIYTGSDMLLEAGECMTSTIDITDSYTIADVNLIFQGEIPEFGNLSLTLISPSGQEIVLADAICGATAGAQFTFDSDIDNILPYFCIRLNSNENLNALGDLDLLSGRDVQGTWTLQAGHNAELSDTPILINGWRLSIQEWLTYDPQGNSNTFSSAPVAASALANQQDVTLNAGTGLCQAPFTWVHPVMFDNGPEGGSLSMVIENEDGDVLTTQSLDPGAPVNEEVSFNFPLGVSTVIYTLTDESGNVSENIFTVQINDLEAPELICPDDVVVELGPTECEGRAFPNPQIDEDNCGVVFFTYDPPLNALLPIGETVVTITASDATGNETSCTYTQTIVEYTPTHPELTCNDTINVSLGPDCEALITADMLLEGNDYRCYDNYNITLIPQNPSYNGQALPEPVIPLDLAGEYIIAEICDASTGECCWGIVRAEFKEEPEFICPADATVLCSDDVSPAALGEPEVTSCVPGGVTITYTDEFVDNGECASPRVNINRTWTVTDGQGNAASCIQSIVVQELQLDQVVFPPDYNGVEEAPLSCQAVAADPNLLSPDSLGYPTLDGTTNILDNSFCSAAVFYEDEVYETCEGNSLILRTWKVRNYCLPTSEPAVEHVQTIRITDFTGPEILCPEDQVISTSPFGCSAFLTLPEPNLVEGCAEATYRVSVSGGALSLQPDGTYLLSNLSVGVYVVDYHVTDACGRRTDCSITVMVEDQIDPAAICNDQLNVTVGGGGYGRVFAHDVDEGSWDGCGLESISVRRQYNIDSVTCSPLATPYFSAWGDYIDFNCCDVNDSIKVELHVTDVHGNENLCWITVVPEDKLAPYCEAPDNVVVDCDDLPYGFDAADADQLEELFGAPTATDNCGVDAVQQIASNADLECGFGSITRIFRATDIHGLSSTNSCVQSITINEVHNYEIKFPADAESNCGTATPDTVSYNELACDLLAVTHEDEFFSASGDECYKIFRTWKVINWCQYDGESDPHLVGRDEDCNGTPGDAHVWLLARPNGKIYFDEDTDETPDNNVPGVNLCGVSDDYYSFEYDETGYYQYTQIIKVYDDQAPVISFGTADPFCSLDSEDCDATVTYGFTVAEDCTPDALSITVAVDAFNNGSFEVLTDALSGAYPNYTIEGVFPIGDHTFEVVVEDGCGNSDLVTIPFTVEDCKAPAPICLNGIAVELMPVDLDGDNLPDPGQGMAEIWASDYVNVASQSPDCSEPIQYSINRVGEPNDPDQTGLVLTCDDAGTPVIEIWAYDAAGNGDFCETYILVQDNMSVCGDATPSIAGLIHTEDDDPVEGVMVGLSGGTGADFMTENDGTYSFYDIQPGLDYTVTPQLDTDPLNGVSTFDLLMISRHILGISPVDGPYKRIAADVNQSGSITTLDMIQLRKMILGVQIGFSNNTSWRFVEADYVFANPLEPWDEAFPELVNLNDLPATGINGLDFVAVKVGDVTGDAVANSFSSIESRNYSHSFVLHTPEQEVLPGQTVEIPFRVNDAVRLLGHQFTLKLGGLQLEQIEYAAMQEGHFGLAHLDQRLLTGSWNMETEGLNEGDLLFTVRAKAIQGGLLSDMLSLNSEVTRTEAYDLVSGTSGLVLGFVQPQDVSQPFALHQNEPNSFRETTVVRYTVPEAGDVTFTLRDAAGRLLLQETQDAAAGDNFWMVSKAKLPSGLIYYTIETAFGTDTKRMLLTE</sequence>
<feature type="domain" description="HYR" evidence="4">
    <location>
        <begin position="1377"/>
        <end position="1464"/>
    </location>
</feature>
<dbReference type="SUPFAM" id="SSF74853">
    <property type="entry name" value="Lamin A/C globular tail domain"/>
    <property type="match status" value="1"/>
</dbReference>
<evidence type="ECO:0000313" key="8">
    <source>
        <dbReference type="Proteomes" id="UP000029736"/>
    </source>
</evidence>
<keyword evidence="8" id="KW-1185">Reference proteome</keyword>
<dbReference type="InterPro" id="IPR018247">
    <property type="entry name" value="EF_Hand_1_Ca_BS"/>
</dbReference>
<reference evidence="7 8" key="1">
    <citation type="journal article" date="2014" name="Int. J. Syst. Evol. Microbiol.">
        <title>Phaeodactylibacter xiamenensis gen. nov., sp. nov., a member of the family Saprospiraceae isolated from the marine alga Phaeodactylum tricornutum.</title>
        <authorList>
            <person name="Chen Z.Jr."/>
            <person name="Lei X."/>
            <person name="Lai Q."/>
            <person name="Li Y."/>
            <person name="Zhang B."/>
            <person name="Zhang J."/>
            <person name="Zhang H."/>
            <person name="Yang L."/>
            <person name="Zheng W."/>
            <person name="Tian Y."/>
            <person name="Yu Z."/>
            <person name="Xu H.Jr."/>
            <person name="Zheng T."/>
        </authorList>
    </citation>
    <scope>NUCLEOTIDE SEQUENCE [LARGE SCALE GENOMIC DNA]</scope>
    <source>
        <strain evidence="7 8">KD52</strain>
    </source>
</reference>
<dbReference type="SUPFAM" id="SSF49464">
    <property type="entry name" value="Carboxypeptidase regulatory domain-like"/>
    <property type="match status" value="1"/>
</dbReference>
<evidence type="ECO:0000256" key="1">
    <source>
        <dbReference type="ARBA" id="ARBA00022670"/>
    </source>
</evidence>
<dbReference type="GO" id="GO:0000272">
    <property type="term" value="P:polysaccharide catabolic process"/>
    <property type="evidence" value="ECO:0007669"/>
    <property type="project" value="InterPro"/>
</dbReference>
<dbReference type="InterPro" id="IPR036439">
    <property type="entry name" value="Dockerin_dom_sf"/>
</dbReference>
<dbReference type="PROSITE" id="PS51829">
    <property type="entry name" value="P_HOMO_B"/>
    <property type="match status" value="1"/>
</dbReference>
<dbReference type="PROSITE" id="PS51841">
    <property type="entry name" value="LTD"/>
    <property type="match status" value="1"/>
</dbReference>
<feature type="domain" description="LTD" evidence="6">
    <location>
        <begin position="1802"/>
        <end position="1971"/>
    </location>
</feature>
<keyword evidence="2" id="KW-0677">Repeat</keyword>
<dbReference type="InterPro" id="IPR043555">
    <property type="entry name" value="SRPX-like"/>
</dbReference>
<dbReference type="CDD" id="cd14252">
    <property type="entry name" value="Dockerin_like"/>
    <property type="match status" value="1"/>
</dbReference>
<dbReference type="GO" id="GO:0004252">
    <property type="term" value="F:serine-type endopeptidase activity"/>
    <property type="evidence" value="ECO:0007669"/>
    <property type="project" value="InterPro"/>
</dbReference>
<evidence type="ECO:0008006" key="9">
    <source>
        <dbReference type="Google" id="ProtNLM"/>
    </source>
</evidence>
<feature type="domain" description="HYR" evidence="4">
    <location>
        <begin position="739"/>
        <end position="824"/>
    </location>
</feature>
<dbReference type="Gene3D" id="2.60.120.260">
    <property type="entry name" value="Galactose-binding domain-like"/>
    <property type="match status" value="1"/>
</dbReference>
<dbReference type="Gene3D" id="1.10.1330.10">
    <property type="entry name" value="Dockerin domain"/>
    <property type="match status" value="1"/>
</dbReference>
<keyword evidence="1" id="KW-0645">Protease</keyword>
<name>A0A098S9S8_9BACT</name>
<evidence type="ECO:0000259" key="5">
    <source>
        <dbReference type="PROSITE" id="PS51829"/>
    </source>
</evidence>
<evidence type="ECO:0000256" key="2">
    <source>
        <dbReference type="ARBA" id="ARBA00022737"/>
    </source>
</evidence>
<protein>
    <recommendedName>
        <fullName evidence="9">HYR domain-containing protein</fullName>
    </recommendedName>
</protein>
<dbReference type="InterPro" id="IPR008979">
    <property type="entry name" value="Galactose-bd-like_sf"/>
</dbReference>
<dbReference type="InterPro" id="IPR036415">
    <property type="entry name" value="Lamin_tail_dom_sf"/>
</dbReference>
<dbReference type="InterPro" id="IPR002884">
    <property type="entry name" value="P_dom"/>
</dbReference>
<evidence type="ECO:0000259" key="6">
    <source>
        <dbReference type="PROSITE" id="PS51841"/>
    </source>
</evidence>
<comment type="caution">
    <text evidence="7">The sequence shown here is derived from an EMBL/GenBank/DDBJ whole genome shotgun (WGS) entry which is preliminary data.</text>
</comment>
<dbReference type="GO" id="GO:0004553">
    <property type="term" value="F:hydrolase activity, hydrolyzing O-glycosyl compounds"/>
    <property type="evidence" value="ECO:0007669"/>
    <property type="project" value="InterPro"/>
</dbReference>
<accession>A0A098S9S8</accession>
<dbReference type="Proteomes" id="UP000029736">
    <property type="component" value="Unassembled WGS sequence"/>
</dbReference>
<evidence type="ECO:0000256" key="3">
    <source>
        <dbReference type="ARBA" id="ARBA00022801"/>
    </source>
</evidence>
<dbReference type="Pfam" id="PF02494">
    <property type="entry name" value="HYR"/>
    <property type="match status" value="3"/>
</dbReference>
<dbReference type="EMBL" id="JPOS01000014">
    <property type="protein sequence ID" value="KGE88876.1"/>
    <property type="molecule type" value="Genomic_DNA"/>
</dbReference>
<dbReference type="PROSITE" id="PS50825">
    <property type="entry name" value="HYR"/>
    <property type="match status" value="5"/>
</dbReference>